<gene>
    <name evidence="1" type="ORF">G4Z14_15690</name>
</gene>
<dbReference type="Pfam" id="PF00480">
    <property type="entry name" value="ROK"/>
    <property type="match status" value="1"/>
</dbReference>
<dbReference type="Gene3D" id="3.30.420.40">
    <property type="match status" value="2"/>
</dbReference>
<evidence type="ECO:0000313" key="2">
    <source>
        <dbReference type="Proteomes" id="UP000477782"/>
    </source>
</evidence>
<dbReference type="RefSeq" id="WP_164627441.1">
    <property type="nucleotide sequence ID" value="NZ_JAAIVJ010000012.1"/>
</dbReference>
<reference evidence="1 2" key="1">
    <citation type="submission" date="2020-02" db="EMBL/GenBank/DDBJ databases">
        <authorList>
            <person name="Chen W.-M."/>
        </authorList>
    </citation>
    <scope>NUCLEOTIDE SEQUENCE [LARGE SCALE GENOMIC DNA]</scope>
    <source>
        <strain evidence="1 2">KMS-5</strain>
    </source>
</reference>
<dbReference type="PANTHER" id="PTHR18964:SF173">
    <property type="entry name" value="GLUCOKINASE"/>
    <property type="match status" value="1"/>
</dbReference>
<dbReference type="InterPro" id="IPR000600">
    <property type="entry name" value="ROK"/>
</dbReference>
<dbReference type="EMBL" id="JAAIVJ010000012">
    <property type="protein sequence ID" value="NEY91740.1"/>
    <property type="molecule type" value="Genomic_DNA"/>
</dbReference>
<accession>A0A6M0QWE2</accession>
<proteinExistence type="predicted"/>
<evidence type="ECO:0000313" key="1">
    <source>
        <dbReference type="EMBL" id="NEY91740.1"/>
    </source>
</evidence>
<dbReference type="InterPro" id="IPR043129">
    <property type="entry name" value="ATPase_NBD"/>
</dbReference>
<organism evidence="1 2">
    <name type="scientific">Tabrizicola oligotrophica</name>
    <dbReference type="NCBI Taxonomy" id="2710650"/>
    <lineage>
        <taxon>Bacteria</taxon>
        <taxon>Pseudomonadati</taxon>
        <taxon>Pseudomonadota</taxon>
        <taxon>Alphaproteobacteria</taxon>
        <taxon>Rhodobacterales</taxon>
        <taxon>Paracoccaceae</taxon>
        <taxon>Tabrizicola</taxon>
    </lineage>
</organism>
<dbReference type="PANTHER" id="PTHR18964">
    <property type="entry name" value="ROK (REPRESSOR, ORF, KINASE) FAMILY"/>
    <property type="match status" value="1"/>
</dbReference>
<dbReference type="AlphaFoldDB" id="A0A6M0QWE2"/>
<keyword evidence="2" id="KW-1185">Reference proteome</keyword>
<name>A0A6M0QWE2_9RHOB</name>
<dbReference type="SUPFAM" id="SSF53067">
    <property type="entry name" value="Actin-like ATPase domain"/>
    <property type="match status" value="1"/>
</dbReference>
<comment type="caution">
    <text evidence="1">The sequence shown here is derived from an EMBL/GenBank/DDBJ whole genome shotgun (WGS) entry which is preliminary data.</text>
</comment>
<dbReference type="Proteomes" id="UP000477782">
    <property type="component" value="Unassembled WGS sequence"/>
</dbReference>
<sequence length="304" mass="29985">MTKGVAIGLDIGGGSTKLGLISSAGDLLASRRVVLPDGADFPVIAAQYRAAIAALGGEGLPVGIAYPGHVDRARGLGLNSNVPALDGQPLAAELGAAALLNDADAAAMAEARHHAAARMLMVTLGTGVGVSMIVAGKPLETAGGTLGDSGHLNLDPSGRFGCRQGCTGCLESVASGEALVRDATLLAATGESPALSAEALPSGEVSAAAACRAALAGDPGAMRLVAGMAGWLGMAVASWRASFHPDLIVFGGGLSALGQPFIDQIRDRADARSLPFLSANCPLILARLGNDAGMIGAGLAALAP</sequence>
<protein>
    <submittedName>
        <fullName evidence="1">ROK family protein</fullName>
    </submittedName>
</protein>